<comment type="caution">
    <text evidence="2">The sequence shown here is derived from an EMBL/GenBank/DDBJ whole genome shotgun (WGS) entry which is preliminary data.</text>
</comment>
<dbReference type="PANTHER" id="PTHR36151">
    <property type="entry name" value="BLR2777 PROTEIN"/>
    <property type="match status" value="1"/>
</dbReference>
<reference evidence="2 3" key="1">
    <citation type="submission" date="2021-04" db="EMBL/GenBank/DDBJ databases">
        <authorList>
            <person name="Pira H."/>
            <person name="Risdian C."/>
            <person name="Wink J."/>
        </authorList>
    </citation>
    <scope>NUCLEOTIDE SEQUENCE [LARGE SCALE GENOMIC DNA]</scope>
    <source>
        <strain evidence="2 3">WHA3</strain>
    </source>
</reference>
<protein>
    <submittedName>
        <fullName evidence="2">DUF2236 domain-containing protein</fullName>
    </submittedName>
</protein>
<organism evidence="2 3">
    <name type="scientific">Pacificimonas pallii</name>
    <dbReference type="NCBI Taxonomy" id="2827236"/>
    <lineage>
        <taxon>Bacteria</taxon>
        <taxon>Pseudomonadati</taxon>
        <taxon>Pseudomonadota</taxon>
        <taxon>Alphaproteobacteria</taxon>
        <taxon>Sphingomonadales</taxon>
        <taxon>Sphingosinicellaceae</taxon>
        <taxon>Pacificimonas</taxon>
    </lineage>
</organism>
<gene>
    <name evidence="2" type="ORF">KCG44_14085</name>
</gene>
<dbReference type="RefSeq" id="WP_218446761.1">
    <property type="nucleotide sequence ID" value="NZ_JAGSPA010000006.1"/>
</dbReference>
<dbReference type="Pfam" id="PF09995">
    <property type="entry name" value="MPAB_Lcp_cat"/>
    <property type="match status" value="1"/>
</dbReference>
<dbReference type="PANTHER" id="PTHR36151:SF3">
    <property type="entry name" value="ER-BOUND OXYGENASE MPAB_MPAB'_RUBBER OXYGENASE CATALYTIC DOMAIN-CONTAINING PROTEIN"/>
    <property type="match status" value="1"/>
</dbReference>
<keyword evidence="3" id="KW-1185">Reference proteome</keyword>
<evidence type="ECO:0000313" key="2">
    <source>
        <dbReference type="EMBL" id="MBV7257911.1"/>
    </source>
</evidence>
<feature type="domain" description="ER-bound oxygenase mpaB/mpaB'/Rubber oxygenase catalytic" evidence="1">
    <location>
        <begin position="45"/>
        <end position="263"/>
    </location>
</feature>
<dbReference type="InterPro" id="IPR018713">
    <property type="entry name" value="MPAB/Lcp_cat_dom"/>
</dbReference>
<dbReference type="EMBL" id="JAGSPA010000006">
    <property type="protein sequence ID" value="MBV7257911.1"/>
    <property type="molecule type" value="Genomic_DNA"/>
</dbReference>
<sequence length="278" mass="31005">MNPLRASIAKEVRAMFAADDAQPGSAGDSFEPGIGLFAEGAVARDVHRDVTTMMIGGVSALFLQMLHPGALGGVWDHSDFRNDMLGRLRRTARFIAVTTYGRQEDADRVIARVRRVHDHVHGTLPDGTPYSANDPHLLTWVHVTELISFLRAWRRYHNPNISRADQDRYFAENAIVAERLGAKDVPRTLHQAEVYLKMVREELRADARVREVAGVLLAHRADKAAAQPVVDLLMRAGQDMMPDWAQRLHRVRWRPGERIAVRIGAGGLTKTVGWAMSG</sequence>
<name>A0ABS6SIZ9_9SPHN</name>
<accession>A0ABS6SIZ9</accession>
<evidence type="ECO:0000313" key="3">
    <source>
        <dbReference type="Proteomes" id="UP000722336"/>
    </source>
</evidence>
<dbReference type="Proteomes" id="UP000722336">
    <property type="component" value="Unassembled WGS sequence"/>
</dbReference>
<evidence type="ECO:0000259" key="1">
    <source>
        <dbReference type="Pfam" id="PF09995"/>
    </source>
</evidence>
<proteinExistence type="predicted"/>